<gene>
    <name evidence="1" type="ORF">BN2614_LOCUS3</name>
</gene>
<protein>
    <submittedName>
        <fullName evidence="1">Uncharacterized protein</fullName>
    </submittedName>
</protein>
<keyword evidence="2" id="KW-1185">Reference proteome</keyword>
<name>A0A9X9M6C2_GULGU</name>
<dbReference type="AlphaFoldDB" id="A0A9X9M6C2"/>
<organism evidence="1 2">
    <name type="scientific">Gulo gulo</name>
    <name type="common">Wolverine</name>
    <name type="synonym">Gluton</name>
    <dbReference type="NCBI Taxonomy" id="48420"/>
    <lineage>
        <taxon>Eukaryota</taxon>
        <taxon>Metazoa</taxon>
        <taxon>Chordata</taxon>
        <taxon>Craniata</taxon>
        <taxon>Vertebrata</taxon>
        <taxon>Euteleostomi</taxon>
        <taxon>Mammalia</taxon>
        <taxon>Eutheria</taxon>
        <taxon>Laurasiatheria</taxon>
        <taxon>Carnivora</taxon>
        <taxon>Caniformia</taxon>
        <taxon>Musteloidea</taxon>
        <taxon>Mustelidae</taxon>
        <taxon>Guloninae</taxon>
        <taxon>Gulo</taxon>
    </lineage>
</organism>
<evidence type="ECO:0000313" key="1">
    <source>
        <dbReference type="EMBL" id="VCX37758.1"/>
    </source>
</evidence>
<evidence type="ECO:0000313" key="2">
    <source>
        <dbReference type="Proteomes" id="UP000269945"/>
    </source>
</evidence>
<dbReference type="EMBL" id="CYRY02043395">
    <property type="protein sequence ID" value="VCX37758.1"/>
    <property type="molecule type" value="Genomic_DNA"/>
</dbReference>
<proteinExistence type="predicted"/>
<comment type="caution">
    <text evidence="1">The sequence shown here is derived from an EMBL/GenBank/DDBJ whole genome shotgun (WGS) entry which is preliminary data.</text>
</comment>
<sequence>MLLNVCQPLLHAKTSDKRQKNCWEVPMTLSKVGFNGEGTAFNTTKVCHSTHIRRFLLRIEINRRVLKTGKTLHTL</sequence>
<accession>A0A9X9M6C2</accession>
<reference evidence="1 2" key="1">
    <citation type="submission" date="2018-10" db="EMBL/GenBank/DDBJ databases">
        <authorList>
            <person name="Ekblom R."/>
            <person name="Jareborg N."/>
        </authorList>
    </citation>
    <scope>NUCLEOTIDE SEQUENCE [LARGE SCALE GENOMIC DNA]</scope>
    <source>
        <tissue evidence="1">Muscle</tissue>
    </source>
</reference>
<dbReference type="Proteomes" id="UP000269945">
    <property type="component" value="Unassembled WGS sequence"/>
</dbReference>